<evidence type="ECO:0008006" key="6">
    <source>
        <dbReference type="Google" id="ProtNLM"/>
    </source>
</evidence>
<keyword evidence="5" id="KW-1185">Reference proteome</keyword>
<proteinExistence type="predicted"/>
<keyword evidence="2" id="KW-0472">Membrane</keyword>
<feature type="region of interest" description="Disordered" evidence="1">
    <location>
        <begin position="35"/>
        <end position="114"/>
    </location>
</feature>
<keyword evidence="2" id="KW-1133">Transmembrane helix</keyword>
<evidence type="ECO:0000313" key="4">
    <source>
        <dbReference type="EMBL" id="QCT07039.1"/>
    </source>
</evidence>
<organism evidence="4 5">
    <name type="scientific">Ruminococcus bovis</name>
    <dbReference type="NCBI Taxonomy" id="2564099"/>
    <lineage>
        <taxon>Bacteria</taxon>
        <taxon>Bacillati</taxon>
        <taxon>Bacillota</taxon>
        <taxon>Clostridia</taxon>
        <taxon>Eubacteriales</taxon>
        <taxon>Oscillospiraceae</taxon>
        <taxon>Ruminococcus</taxon>
    </lineage>
</organism>
<name>A0A4P8XXY6_9FIRM</name>
<gene>
    <name evidence="4" type="ORF">E5Z56_06525</name>
</gene>
<evidence type="ECO:0000256" key="3">
    <source>
        <dbReference type="SAM" id="SignalP"/>
    </source>
</evidence>
<dbReference type="KEGG" id="ruj:E5Z56_06525"/>
<feature type="compositionally biased region" description="Acidic residues" evidence="1">
    <location>
        <begin position="41"/>
        <end position="65"/>
    </location>
</feature>
<accession>A0A4P8XXY6</accession>
<sequence>MKKLMCLVTVIMMISMFAFSINSFSADEVNNNETTLVTNQDDTENEDFNDEDFVDMDGHDDDLADEYYREHGDEDDEDNLATDDEMAYSSGNPAPKESTSDEVGSEMSSPKTGNEDTYTAVVLALLFGSVASVAVYKLKK</sequence>
<dbReference type="EMBL" id="CP039381">
    <property type="protein sequence ID" value="QCT07039.1"/>
    <property type="molecule type" value="Genomic_DNA"/>
</dbReference>
<evidence type="ECO:0000256" key="2">
    <source>
        <dbReference type="SAM" id="Phobius"/>
    </source>
</evidence>
<protein>
    <recommendedName>
        <fullName evidence="6">LPXTG cell wall anchor domain-containing protein</fullName>
    </recommendedName>
</protein>
<keyword evidence="2" id="KW-0812">Transmembrane</keyword>
<feature type="signal peptide" evidence="3">
    <location>
        <begin position="1"/>
        <end position="20"/>
    </location>
</feature>
<dbReference type="Proteomes" id="UP000301475">
    <property type="component" value="Chromosome"/>
</dbReference>
<reference evidence="4 5" key="1">
    <citation type="submission" date="2019-04" db="EMBL/GenBank/DDBJ databases">
        <authorList>
            <person name="Embree M."/>
            <person name="Gaffney J.R."/>
        </authorList>
    </citation>
    <scope>NUCLEOTIDE SEQUENCE [LARGE SCALE GENOMIC DNA]</scope>
    <source>
        <strain evidence="4 5">JE7A12</strain>
    </source>
</reference>
<feature type="chain" id="PRO_5039151573" description="LPXTG cell wall anchor domain-containing protein" evidence="3">
    <location>
        <begin position="21"/>
        <end position="140"/>
    </location>
</feature>
<evidence type="ECO:0000256" key="1">
    <source>
        <dbReference type="SAM" id="MobiDB-lite"/>
    </source>
</evidence>
<feature type="transmembrane region" description="Helical" evidence="2">
    <location>
        <begin position="117"/>
        <end position="136"/>
    </location>
</feature>
<feature type="compositionally biased region" description="Acidic residues" evidence="1">
    <location>
        <begin position="73"/>
        <end position="86"/>
    </location>
</feature>
<dbReference type="RefSeq" id="WP_138157105.1">
    <property type="nucleotide sequence ID" value="NZ_CP039381.1"/>
</dbReference>
<evidence type="ECO:0000313" key="5">
    <source>
        <dbReference type="Proteomes" id="UP000301475"/>
    </source>
</evidence>
<dbReference type="AlphaFoldDB" id="A0A4P8XXY6"/>
<keyword evidence="3" id="KW-0732">Signal</keyword>